<evidence type="ECO:0000313" key="9">
    <source>
        <dbReference type="Proteomes" id="UP000549695"/>
    </source>
</evidence>
<evidence type="ECO:0000256" key="5">
    <source>
        <dbReference type="ARBA" id="ARBA00023288"/>
    </source>
</evidence>
<evidence type="ECO:0000256" key="6">
    <source>
        <dbReference type="SAM" id="SignalP"/>
    </source>
</evidence>
<feature type="domain" description="ABC transporter substrate-binding protein PnrA-like" evidence="7">
    <location>
        <begin position="79"/>
        <end position="380"/>
    </location>
</feature>
<gene>
    <name evidence="8" type="ORF">HDA37_003952</name>
</gene>
<keyword evidence="5" id="KW-0449">Lipoprotein</keyword>
<keyword evidence="9" id="KW-1185">Reference proteome</keyword>
<dbReference type="PROSITE" id="PS51257">
    <property type="entry name" value="PROKAR_LIPOPROTEIN"/>
    <property type="match status" value="1"/>
</dbReference>
<evidence type="ECO:0000256" key="1">
    <source>
        <dbReference type="ARBA" id="ARBA00004236"/>
    </source>
</evidence>
<feature type="signal peptide" evidence="6">
    <location>
        <begin position="1"/>
        <end position="31"/>
    </location>
</feature>
<dbReference type="CDD" id="cd06354">
    <property type="entry name" value="PBP1_PrnA-like"/>
    <property type="match status" value="1"/>
</dbReference>
<evidence type="ECO:0000256" key="2">
    <source>
        <dbReference type="ARBA" id="ARBA00022475"/>
    </source>
</evidence>
<organism evidence="8 9">
    <name type="scientific">Pseudonocardia alni</name>
    <name type="common">Amycolata alni</name>
    <dbReference type="NCBI Taxonomy" id="33907"/>
    <lineage>
        <taxon>Bacteria</taxon>
        <taxon>Bacillati</taxon>
        <taxon>Actinomycetota</taxon>
        <taxon>Actinomycetes</taxon>
        <taxon>Pseudonocardiales</taxon>
        <taxon>Pseudonocardiaceae</taxon>
        <taxon>Pseudonocardia</taxon>
    </lineage>
</organism>
<sequence>MRINQRIGGRGRYATAIALVAAAALTLAGCARDTGGGDGAQAGECERVAPPSVPAASAQPAPEAPKADASRLKVGLAYDIGGRGDASFNDAAAAGLDRAVAELGLQKANTREATAQAGESEDAGTNRLRQLAQGGFNPIVAVGFNYATGVKTVATEFPNIQFAIVDDDTVDLPNVKPLVFAEEQGSFLVGAAAALKTSTCKVGFIGGVDNPLIQKFDAGYEQGAKAVAPQIDVESAYISPAGDFTGFNDATRATEIASGQYDGGADIAFAAAGQSNQGVFAAAQTAQKKAIGVDSDQYNSPQLTQVRDTIMTSMIKRVDVAVYEYINAVAGNAVATLPARFDLANNGVGYSTSGGQVDDIVPQLEAYKAAIIAGQIDVTSTK</sequence>
<feature type="chain" id="PRO_5039402406" evidence="6">
    <location>
        <begin position="32"/>
        <end position="382"/>
    </location>
</feature>
<dbReference type="GeneID" id="98053654"/>
<protein>
    <submittedName>
        <fullName evidence="8">Basic membrane protein A</fullName>
    </submittedName>
</protein>
<dbReference type="PANTHER" id="PTHR34296:SF2">
    <property type="entry name" value="ABC TRANSPORTER GUANOSINE-BINDING PROTEIN NUPN"/>
    <property type="match status" value="1"/>
</dbReference>
<dbReference type="AlphaFoldDB" id="A0A852W3S6"/>
<dbReference type="InterPro" id="IPR003760">
    <property type="entry name" value="PnrA-like"/>
</dbReference>
<dbReference type="Pfam" id="PF02608">
    <property type="entry name" value="Bmp"/>
    <property type="match status" value="1"/>
</dbReference>
<dbReference type="Gene3D" id="3.40.50.2300">
    <property type="match status" value="2"/>
</dbReference>
<name>A0A852W3S6_PSEA5</name>
<keyword evidence="4" id="KW-0472">Membrane</keyword>
<comment type="caution">
    <text evidence="8">The sequence shown here is derived from an EMBL/GenBank/DDBJ whole genome shotgun (WGS) entry which is preliminary data.</text>
</comment>
<evidence type="ECO:0000256" key="3">
    <source>
        <dbReference type="ARBA" id="ARBA00022729"/>
    </source>
</evidence>
<proteinExistence type="predicted"/>
<dbReference type="RefSeq" id="WP_161151581.1">
    <property type="nucleotide sequence ID" value="NZ_BAAAJZ010000003.1"/>
</dbReference>
<dbReference type="PANTHER" id="PTHR34296">
    <property type="entry name" value="TRANSCRIPTIONAL ACTIVATOR PROTEIN MED"/>
    <property type="match status" value="1"/>
</dbReference>
<keyword evidence="3 6" id="KW-0732">Signal</keyword>
<evidence type="ECO:0000313" key="8">
    <source>
        <dbReference type="EMBL" id="NYG03667.1"/>
    </source>
</evidence>
<dbReference type="Proteomes" id="UP000549695">
    <property type="component" value="Unassembled WGS sequence"/>
</dbReference>
<reference evidence="8 9" key="1">
    <citation type="submission" date="2020-07" db="EMBL/GenBank/DDBJ databases">
        <title>Sequencing the genomes of 1000 actinobacteria strains.</title>
        <authorList>
            <person name="Klenk H.-P."/>
        </authorList>
    </citation>
    <scope>NUCLEOTIDE SEQUENCE [LARGE SCALE GENOMIC DNA]</scope>
    <source>
        <strain evidence="8 9">DSM 44749</strain>
    </source>
</reference>
<accession>A0A852W3S6</accession>
<dbReference type="GO" id="GO:0005886">
    <property type="term" value="C:plasma membrane"/>
    <property type="evidence" value="ECO:0007669"/>
    <property type="project" value="UniProtKB-SubCell"/>
</dbReference>
<keyword evidence="2" id="KW-1003">Cell membrane</keyword>
<evidence type="ECO:0000259" key="7">
    <source>
        <dbReference type="Pfam" id="PF02608"/>
    </source>
</evidence>
<comment type="subcellular location">
    <subcellularLocation>
        <location evidence="1">Cell membrane</location>
    </subcellularLocation>
</comment>
<dbReference type="EMBL" id="JACCCZ010000001">
    <property type="protein sequence ID" value="NYG03667.1"/>
    <property type="molecule type" value="Genomic_DNA"/>
</dbReference>
<evidence type="ECO:0000256" key="4">
    <source>
        <dbReference type="ARBA" id="ARBA00023136"/>
    </source>
</evidence>
<dbReference type="InterPro" id="IPR050957">
    <property type="entry name" value="BMP_lipoprotein"/>
</dbReference>